<name>A0A7D5GLU2_9EURY</name>
<keyword evidence="2" id="KW-1185">Reference proteome</keyword>
<sequence length="117" mass="13280">MVGGLDPTEECDGSVRVRLLDDDTGTEIIRCDSYDEAIDAVEEHRCSVTVAKIVDRNDTIVFTSAEMRLEDWVSEWEDAKRHLSVTVDAYDCPYDDIACFADDRCVQCKMDTAQNQY</sequence>
<protein>
    <submittedName>
        <fullName evidence="1">Uncharacterized protein</fullName>
    </submittedName>
</protein>
<dbReference type="GeneID" id="56034785"/>
<evidence type="ECO:0000313" key="2">
    <source>
        <dbReference type="Proteomes" id="UP000509241"/>
    </source>
</evidence>
<dbReference type="EMBL" id="CP058601">
    <property type="protein sequence ID" value="QLG50210.1"/>
    <property type="molecule type" value="Genomic_DNA"/>
</dbReference>
<dbReference type="OrthoDB" id="315046at2157"/>
<dbReference type="AlphaFoldDB" id="A0A7D5GLU2"/>
<organism evidence="1 2">
    <name type="scientific">Natrinema halophilum</name>
    <dbReference type="NCBI Taxonomy" id="1699371"/>
    <lineage>
        <taxon>Archaea</taxon>
        <taxon>Methanobacteriati</taxon>
        <taxon>Methanobacteriota</taxon>
        <taxon>Stenosarchaea group</taxon>
        <taxon>Halobacteria</taxon>
        <taxon>Halobacteriales</taxon>
        <taxon>Natrialbaceae</taxon>
        <taxon>Natrinema</taxon>
    </lineage>
</organism>
<gene>
    <name evidence="1" type="ORF">HYG82_15800</name>
</gene>
<evidence type="ECO:0000313" key="1">
    <source>
        <dbReference type="EMBL" id="QLG50210.1"/>
    </source>
</evidence>
<dbReference type="RefSeq" id="WP_179262496.1">
    <property type="nucleotide sequence ID" value="NZ_CP058601.1"/>
</dbReference>
<dbReference type="Proteomes" id="UP000509241">
    <property type="component" value="Chromosome"/>
</dbReference>
<proteinExistence type="predicted"/>
<accession>A0A7D5GLU2</accession>
<dbReference type="KEGG" id="haly:HYG82_15800"/>
<reference evidence="1 2" key="1">
    <citation type="submission" date="2020-07" db="EMBL/GenBank/DDBJ databases">
        <authorList>
            <person name="Cui H."/>
        </authorList>
    </citation>
    <scope>NUCLEOTIDE SEQUENCE [LARGE SCALE GENOMIC DNA]</scope>
    <source>
        <strain evidence="1 2">YPL8</strain>
    </source>
</reference>